<evidence type="ECO:0000313" key="12">
    <source>
        <dbReference type="EMBL" id="GHA35596.1"/>
    </source>
</evidence>
<dbReference type="InterPro" id="IPR001433">
    <property type="entry name" value="OxRdtase_FAD/NAD-bd"/>
</dbReference>
<dbReference type="InterPro" id="IPR017938">
    <property type="entry name" value="Riboflavin_synthase-like_b-brl"/>
</dbReference>
<proteinExistence type="predicted"/>
<dbReference type="SUPFAM" id="SSF52343">
    <property type="entry name" value="Ferredoxin reductase-like, C-terminal NADP-linked domain"/>
    <property type="match status" value="1"/>
</dbReference>
<comment type="cofactor">
    <cofactor evidence="9">
        <name>[2Fe-2S] cluster</name>
        <dbReference type="ChEBI" id="CHEBI:190135"/>
    </cofactor>
</comment>
<keyword evidence="4" id="KW-0479">Metal-binding</keyword>
<sequence>MIKLIHPIAGMVAILTIATFWLSTIISEVSGSNASIVAVKSAIPWGFLLLVPALAAVGGSGFVWSRGQQKGLVGAKLRRMPIIAANGILVLIPSALFLSSKAQAGEFDAAFYGVQALELVSGAINLTLLGLSMRDGLRLSQWRRKSFLKPSTTFASTLAAREAAAKGTSMFYIRKPAGFQFKAGQAIYLTLPSSIGADHQGRMRTFSLSSTPHDADLTITTRLGNSAFKKALEMLPLGTEVEIDGPYGDMTLDEDTARPAVFIAGGVGVTPFRSMIHDALDTGLPQKLVLFYSMRSIEEAAFLNELAALADRHTQFKLVTTVTGSGQASGSVERGHITADMVTRHTADLVAPVYYVAGPPGMVESMQTMLTKAGISDADIRTEAFSGY</sequence>
<dbReference type="InterPro" id="IPR017927">
    <property type="entry name" value="FAD-bd_FR_type"/>
</dbReference>
<dbReference type="Pfam" id="PF00175">
    <property type="entry name" value="NAD_binding_1"/>
    <property type="match status" value="1"/>
</dbReference>
<dbReference type="InterPro" id="IPR001709">
    <property type="entry name" value="Flavoprot_Pyr_Nucl_cyt_Rdtase"/>
</dbReference>
<feature type="transmembrane region" description="Helical" evidence="10">
    <location>
        <begin position="77"/>
        <end position="98"/>
    </location>
</feature>
<evidence type="ECO:0000256" key="9">
    <source>
        <dbReference type="ARBA" id="ARBA00034078"/>
    </source>
</evidence>
<dbReference type="PRINTS" id="PR00371">
    <property type="entry name" value="FPNCR"/>
</dbReference>
<dbReference type="Gene3D" id="3.40.50.80">
    <property type="entry name" value="Nucleotide-binding domain of ferredoxin-NADP reductase (FNR) module"/>
    <property type="match status" value="1"/>
</dbReference>
<comment type="cofactor">
    <cofactor evidence="1">
        <name>FAD</name>
        <dbReference type="ChEBI" id="CHEBI:57692"/>
    </cofactor>
</comment>
<keyword evidence="8" id="KW-0411">Iron-sulfur</keyword>
<evidence type="ECO:0000256" key="1">
    <source>
        <dbReference type="ARBA" id="ARBA00001974"/>
    </source>
</evidence>
<dbReference type="SUPFAM" id="SSF63380">
    <property type="entry name" value="Riboflavin synthase domain-like"/>
    <property type="match status" value="1"/>
</dbReference>
<reference evidence="12" key="2">
    <citation type="submission" date="2020-09" db="EMBL/GenBank/DDBJ databases">
        <authorList>
            <person name="Sun Q."/>
            <person name="Kim S."/>
        </authorList>
    </citation>
    <scope>NUCLEOTIDE SEQUENCE</scope>
    <source>
        <strain evidence="12">KCTC 32437</strain>
    </source>
</reference>
<protein>
    <recommendedName>
        <fullName evidence="11">FAD-binding FR-type domain-containing protein</fullName>
    </recommendedName>
</protein>
<dbReference type="EMBL" id="BMZE01000004">
    <property type="protein sequence ID" value="GHA35596.1"/>
    <property type="molecule type" value="Genomic_DNA"/>
</dbReference>
<gene>
    <name evidence="12" type="ORF">GCM10007989_34470</name>
</gene>
<dbReference type="GO" id="GO:0051537">
    <property type="term" value="F:2 iron, 2 sulfur cluster binding"/>
    <property type="evidence" value="ECO:0007669"/>
    <property type="project" value="UniProtKB-KW"/>
</dbReference>
<reference evidence="12" key="1">
    <citation type="journal article" date="2014" name="Int. J. Syst. Evol. Microbiol.">
        <title>Complete genome sequence of Corynebacterium casei LMG S-19264T (=DSM 44701T), isolated from a smear-ripened cheese.</title>
        <authorList>
            <consortium name="US DOE Joint Genome Institute (JGI-PGF)"/>
            <person name="Walter F."/>
            <person name="Albersmeier A."/>
            <person name="Kalinowski J."/>
            <person name="Ruckert C."/>
        </authorList>
    </citation>
    <scope>NUCLEOTIDE SEQUENCE</scope>
    <source>
        <strain evidence="12">KCTC 32437</strain>
    </source>
</reference>
<dbReference type="PANTHER" id="PTHR47354">
    <property type="entry name" value="NADH OXIDOREDUCTASE HCR"/>
    <property type="match status" value="1"/>
</dbReference>
<evidence type="ECO:0000256" key="5">
    <source>
        <dbReference type="ARBA" id="ARBA00022827"/>
    </source>
</evidence>
<feature type="transmembrane region" description="Helical" evidence="10">
    <location>
        <begin position="110"/>
        <end position="131"/>
    </location>
</feature>
<accession>A0A918SEY4</accession>
<evidence type="ECO:0000256" key="3">
    <source>
        <dbReference type="ARBA" id="ARBA00022714"/>
    </source>
</evidence>
<dbReference type="PANTHER" id="PTHR47354:SF6">
    <property type="entry name" value="NADH OXIDOREDUCTASE HCR"/>
    <property type="match status" value="1"/>
</dbReference>
<evidence type="ECO:0000256" key="4">
    <source>
        <dbReference type="ARBA" id="ARBA00022723"/>
    </source>
</evidence>
<dbReference type="InterPro" id="IPR050415">
    <property type="entry name" value="MRET"/>
</dbReference>
<keyword evidence="5" id="KW-0274">FAD</keyword>
<evidence type="ECO:0000256" key="7">
    <source>
        <dbReference type="ARBA" id="ARBA00023004"/>
    </source>
</evidence>
<dbReference type="GO" id="GO:0016491">
    <property type="term" value="F:oxidoreductase activity"/>
    <property type="evidence" value="ECO:0007669"/>
    <property type="project" value="UniProtKB-KW"/>
</dbReference>
<dbReference type="CDD" id="cd00322">
    <property type="entry name" value="FNR_like"/>
    <property type="match status" value="1"/>
</dbReference>
<evidence type="ECO:0000256" key="10">
    <source>
        <dbReference type="SAM" id="Phobius"/>
    </source>
</evidence>
<dbReference type="PRINTS" id="PR00410">
    <property type="entry name" value="PHEHYDRXLASE"/>
</dbReference>
<evidence type="ECO:0000313" key="13">
    <source>
        <dbReference type="Proteomes" id="UP000646579"/>
    </source>
</evidence>
<keyword evidence="3" id="KW-0001">2Fe-2S</keyword>
<dbReference type="InterPro" id="IPR039261">
    <property type="entry name" value="FNR_nucleotide-bd"/>
</dbReference>
<keyword evidence="6" id="KW-0560">Oxidoreductase</keyword>
<feature type="transmembrane region" description="Helical" evidence="10">
    <location>
        <begin position="44"/>
        <end position="65"/>
    </location>
</feature>
<evidence type="ECO:0000256" key="8">
    <source>
        <dbReference type="ARBA" id="ARBA00023014"/>
    </source>
</evidence>
<name>A0A918SEY4_9HYPH</name>
<comment type="caution">
    <text evidence="12">The sequence shown here is derived from an EMBL/GenBank/DDBJ whole genome shotgun (WGS) entry which is preliminary data.</text>
</comment>
<dbReference type="Proteomes" id="UP000646579">
    <property type="component" value="Unassembled WGS sequence"/>
</dbReference>
<feature type="domain" description="FAD-binding FR-type" evidence="11">
    <location>
        <begin position="151"/>
        <end position="253"/>
    </location>
</feature>
<keyword evidence="2" id="KW-0285">Flavoprotein</keyword>
<dbReference type="Gene3D" id="2.40.30.10">
    <property type="entry name" value="Translation factors"/>
    <property type="match status" value="1"/>
</dbReference>
<evidence type="ECO:0000256" key="2">
    <source>
        <dbReference type="ARBA" id="ARBA00022630"/>
    </source>
</evidence>
<keyword evidence="7" id="KW-0408">Iron</keyword>
<keyword evidence="10" id="KW-0472">Membrane</keyword>
<dbReference type="PROSITE" id="PS51384">
    <property type="entry name" value="FAD_FR"/>
    <property type="match status" value="1"/>
</dbReference>
<dbReference type="AlphaFoldDB" id="A0A918SEY4"/>
<keyword evidence="13" id="KW-1185">Reference proteome</keyword>
<keyword evidence="10" id="KW-0812">Transmembrane</keyword>
<dbReference type="GO" id="GO:0046872">
    <property type="term" value="F:metal ion binding"/>
    <property type="evidence" value="ECO:0007669"/>
    <property type="project" value="UniProtKB-KW"/>
</dbReference>
<keyword evidence="10" id="KW-1133">Transmembrane helix</keyword>
<dbReference type="RefSeq" id="WP_189427034.1">
    <property type="nucleotide sequence ID" value="NZ_BMZE01000004.1"/>
</dbReference>
<evidence type="ECO:0000256" key="6">
    <source>
        <dbReference type="ARBA" id="ARBA00023002"/>
    </source>
</evidence>
<organism evidence="12 13">
    <name type="scientific">Devosia pacifica</name>
    <dbReference type="NCBI Taxonomy" id="1335967"/>
    <lineage>
        <taxon>Bacteria</taxon>
        <taxon>Pseudomonadati</taxon>
        <taxon>Pseudomonadota</taxon>
        <taxon>Alphaproteobacteria</taxon>
        <taxon>Hyphomicrobiales</taxon>
        <taxon>Devosiaceae</taxon>
        <taxon>Devosia</taxon>
    </lineage>
</organism>
<evidence type="ECO:0000259" key="11">
    <source>
        <dbReference type="PROSITE" id="PS51384"/>
    </source>
</evidence>